<evidence type="ECO:0000313" key="2">
    <source>
        <dbReference type="EMBL" id="KAL2544133.1"/>
    </source>
</evidence>
<keyword evidence="3" id="KW-1185">Reference proteome</keyword>
<evidence type="ECO:0000313" key="3">
    <source>
        <dbReference type="Proteomes" id="UP001604277"/>
    </source>
</evidence>
<feature type="compositionally biased region" description="Basic and acidic residues" evidence="1">
    <location>
        <begin position="129"/>
        <end position="140"/>
    </location>
</feature>
<feature type="compositionally biased region" description="Low complexity" evidence="1">
    <location>
        <begin position="146"/>
        <end position="156"/>
    </location>
</feature>
<sequence>MATIFSPSSPSANDDNIPTTTLALPSIAIAAASASRCIPPPCWSTNETVTSATSIGRKWPTTFLIDVPLTLPRRPPNAVTRWKNSASAIALRSSVLPHLVAPVDSHSPRSTSNACTPWKRAPTQSPPSSDDKMSEDDHKNNIKGINDLYNNNSYNNQKVSSGNQGPVSNGTTTSFHIRIPC</sequence>
<dbReference type="AlphaFoldDB" id="A0ABD1W5F2"/>
<feature type="region of interest" description="Disordered" evidence="1">
    <location>
        <begin position="102"/>
        <end position="181"/>
    </location>
</feature>
<protein>
    <submittedName>
        <fullName evidence="2">Trihelix transcription factor ASIL2-like</fullName>
    </submittedName>
</protein>
<accession>A0ABD1W5F2</accession>
<feature type="compositionally biased region" description="Polar residues" evidence="1">
    <location>
        <begin position="157"/>
        <end position="175"/>
    </location>
</feature>
<name>A0ABD1W5F2_9LAMI</name>
<comment type="caution">
    <text evidence="2">The sequence shown here is derived from an EMBL/GenBank/DDBJ whole genome shotgun (WGS) entry which is preliminary data.</text>
</comment>
<evidence type="ECO:0000256" key="1">
    <source>
        <dbReference type="SAM" id="MobiDB-lite"/>
    </source>
</evidence>
<reference evidence="3" key="1">
    <citation type="submission" date="2024-07" db="EMBL/GenBank/DDBJ databases">
        <title>Two chromosome-level genome assemblies of Korean endemic species Abeliophyllum distichum and Forsythia ovata (Oleaceae).</title>
        <authorList>
            <person name="Jang H."/>
        </authorList>
    </citation>
    <scope>NUCLEOTIDE SEQUENCE [LARGE SCALE GENOMIC DNA]</scope>
</reference>
<organism evidence="2 3">
    <name type="scientific">Forsythia ovata</name>
    <dbReference type="NCBI Taxonomy" id="205694"/>
    <lineage>
        <taxon>Eukaryota</taxon>
        <taxon>Viridiplantae</taxon>
        <taxon>Streptophyta</taxon>
        <taxon>Embryophyta</taxon>
        <taxon>Tracheophyta</taxon>
        <taxon>Spermatophyta</taxon>
        <taxon>Magnoliopsida</taxon>
        <taxon>eudicotyledons</taxon>
        <taxon>Gunneridae</taxon>
        <taxon>Pentapetalae</taxon>
        <taxon>asterids</taxon>
        <taxon>lamiids</taxon>
        <taxon>Lamiales</taxon>
        <taxon>Oleaceae</taxon>
        <taxon>Forsythieae</taxon>
        <taxon>Forsythia</taxon>
    </lineage>
</organism>
<dbReference type="EMBL" id="JBFOLJ010000004">
    <property type="protein sequence ID" value="KAL2544133.1"/>
    <property type="molecule type" value="Genomic_DNA"/>
</dbReference>
<dbReference type="Proteomes" id="UP001604277">
    <property type="component" value="Unassembled WGS sequence"/>
</dbReference>
<gene>
    <name evidence="2" type="ORF">Fot_13366</name>
</gene>
<proteinExistence type="predicted"/>